<sequence length="181" mass="20201">MSYGYVPQQDEMSFQQFDYQQYGYQQQEYQQQDYNYQYDYQQDVPTQVSWESIKRAFSTGGFNNEPPLLEELGINFSHILSKGFTVLNPIKAGCLLLSGKAHFGYIYGIATMGCIVILSGVSILVSLSGTFGLVISGLSVAWCAFSASGMFVSVLDMKEQRLLVAYPVGLLYSAFAMVTVF</sequence>
<keyword evidence="4 6" id="KW-1133">Transmembrane helix</keyword>
<evidence type="ECO:0000313" key="7">
    <source>
        <dbReference type="EMBL" id="KAJ3252927.1"/>
    </source>
</evidence>
<evidence type="ECO:0008006" key="9">
    <source>
        <dbReference type="Google" id="ProtNLM"/>
    </source>
</evidence>
<dbReference type="Proteomes" id="UP001210925">
    <property type="component" value="Unassembled WGS sequence"/>
</dbReference>
<dbReference type="GO" id="GO:0016020">
    <property type="term" value="C:membrane"/>
    <property type="evidence" value="ECO:0007669"/>
    <property type="project" value="UniProtKB-SubCell"/>
</dbReference>
<proteinExistence type="inferred from homology"/>
<reference evidence="7" key="1">
    <citation type="submission" date="2020-05" db="EMBL/GenBank/DDBJ databases">
        <title>Phylogenomic resolution of chytrid fungi.</title>
        <authorList>
            <person name="Stajich J.E."/>
            <person name="Amses K."/>
            <person name="Simmons R."/>
            <person name="Seto K."/>
            <person name="Myers J."/>
            <person name="Bonds A."/>
            <person name="Quandt C.A."/>
            <person name="Barry K."/>
            <person name="Liu P."/>
            <person name="Grigoriev I."/>
            <person name="Longcore J.E."/>
            <person name="James T.Y."/>
        </authorList>
    </citation>
    <scope>NUCLEOTIDE SEQUENCE</scope>
    <source>
        <strain evidence="7">PLAUS21</strain>
    </source>
</reference>
<dbReference type="GO" id="GO:0006888">
    <property type="term" value="P:endoplasmic reticulum to Golgi vesicle-mediated transport"/>
    <property type="evidence" value="ECO:0007669"/>
    <property type="project" value="InterPro"/>
</dbReference>
<evidence type="ECO:0000256" key="4">
    <source>
        <dbReference type="ARBA" id="ARBA00022989"/>
    </source>
</evidence>
<protein>
    <recommendedName>
        <fullName evidence="9">Protein YIP</fullName>
    </recommendedName>
</protein>
<evidence type="ECO:0000256" key="3">
    <source>
        <dbReference type="ARBA" id="ARBA00022692"/>
    </source>
</evidence>
<evidence type="ECO:0000256" key="2">
    <source>
        <dbReference type="ARBA" id="ARBA00010596"/>
    </source>
</evidence>
<comment type="subcellular location">
    <subcellularLocation>
        <location evidence="1">Membrane</location>
        <topology evidence="1">Multi-pass membrane protein</topology>
    </subcellularLocation>
</comment>
<comment type="similarity">
    <text evidence="2">Belongs to the YIP1 family.</text>
</comment>
<dbReference type="GO" id="GO:0048280">
    <property type="term" value="P:vesicle fusion with Golgi apparatus"/>
    <property type="evidence" value="ECO:0007669"/>
    <property type="project" value="TreeGrafter"/>
</dbReference>
<dbReference type="GO" id="GO:0005802">
    <property type="term" value="C:trans-Golgi network"/>
    <property type="evidence" value="ECO:0007669"/>
    <property type="project" value="TreeGrafter"/>
</dbReference>
<comment type="caution">
    <text evidence="7">The sequence shown here is derived from an EMBL/GenBank/DDBJ whole genome shotgun (WGS) entry which is preliminary data.</text>
</comment>
<dbReference type="AlphaFoldDB" id="A0AAD5Y587"/>
<keyword evidence="3 6" id="KW-0812">Transmembrane</keyword>
<evidence type="ECO:0000256" key="6">
    <source>
        <dbReference type="SAM" id="Phobius"/>
    </source>
</evidence>
<gene>
    <name evidence="7" type="ORF">HK103_001073</name>
</gene>
<keyword evidence="8" id="KW-1185">Reference proteome</keyword>
<dbReference type="EMBL" id="JADGKB010000125">
    <property type="protein sequence ID" value="KAJ3252927.1"/>
    <property type="molecule type" value="Genomic_DNA"/>
</dbReference>
<feature type="transmembrane region" description="Helical" evidence="6">
    <location>
        <begin position="105"/>
        <end position="125"/>
    </location>
</feature>
<name>A0AAD5Y587_9FUNG</name>
<evidence type="ECO:0000256" key="1">
    <source>
        <dbReference type="ARBA" id="ARBA00004141"/>
    </source>
</evidence>
<feature type="transmembrane region" description="Helical" evidence="6">
    <location>
        <begin position="131"/>
        <end position="155"/>
    </location>
</feature>
<dbReference type="PANTHER" id="PTHR21236">
    <property type="entry name" value="GOLGI MEMBRANE PROTEIN YIP1"/>
    <property type="match status" value="1"/>
</dbReference>
<dbReference type="PANTHER" id="PTHR21236:SF2">
    <property type="entry name" value="PROTEIN YIPF"/>
    <property type="match status" value="1"/>
</dbReference>
<organism evidence="7 8">
    <name type="scientific">Boothiomyces macroporosus</name>
    <dbReference type="NCBI Taxonomy" id="261099"/>
    <lineage>
        <taxon>Eukaryota</taxon>
        <taxon>Fungi</taxon>
        <taxon>Fungi incertae sedis</taxon>
        <taxon>Chytridiomycota</taxon>
        <taxon>Chytridiomycota incertae sedis</taxon>
        <taxon>Chytridiomycetes</taxon>
        <taxon>Rhizophydiales</taxon>
        <taxon>Terramycetaceae</taxon>
        <taxon>Boothiomyces</taxon>
    </lineage>
</organism>
<dbReference type="InterPro" id="IPR045231">
    <property type="entry name" value="Yip1/4-like"/>
</dbReference>
<evidence type="ECO:0000256" key="5">
    <source>
        <dbReference type="ARBA" id="ARBA00023136"/>
    </source>
</evidence>
<keyword evidence="5 6" id="KW-0472">Membrane</keyword>
<evidence type="ECO:0000313" key="8">
    <source>
        <dbReference type="Proteomes" id="UP001210925"/>
    </source>
</evidence>
<feature type="transmembrane region" description="Helical" evidence="6">
    <location>
        <begin position="162"/>
        <end position="180"/>
    </location>
</feature>
<accession>A0AAD5Y587</accession>